<name>A0A4P6EHP2_9MICO</name>
<proteinExistence type="predicted"/>
<gene>
    <name evidence="2" type="ORF">ET495_00345</name>
</gene>
<evidence type="ECO:0000313" key="3">
    <source>
        <dbReference type="Proteomes" id="UP000291758"/>
    </source>
</evidence>
<dbReference type="Proteomes" id="UP000291758">
    <property type="component" value="Chromosome"/>
</dbReference>
<accession>A0A4P6EHP2</accession>
<keyword evidence="1" id="KW-1133">Transmembrane helix</keyword>
<dbReference type="OrthoDB" id="5149291at2"/>
<evidence type="ECO:0000256" key="1">
    <source>
        <dbReference type="SAM" id="Phobius"/>
    </source>
</evidence>
<reference evidence="2 3" key="1">
    <citation type="submission" date="2019-01" db="EMBL/GenBank/DDBJ databases">
        <title>Genome sequencing of strain 2JSPR-7.</title>
        <authorList>
            <person name="Heo J."/>
            <person name="Kim S.-J."/>
            <person name="Kim J.-S."/>
            <person name="Hong S.-B."/>
            <person name="Kwon S.-W."/>
        </authorList>
    </citation>
    <scope>NUCLEOTIDE SEQUENCE [LARGE SCALE GENOMIC DNA]</scope>
    <source>
        <strain evidence="2 3">2JSPR-7</strain>
    </source>
</reference>
<dbReference type="KEGG" id="xyl:ET495_00345"/>
<feature type="transmembrane region" description="Helical" evidence="1">
    <location>
        <begin position="27"/>
        <end position="46"/>
    </location>
</feature>
<sequence>MSTAVPPTPPADRYGRASSGLSRGAKVAVVLALAAAVALAAWFAVVQHQRDPVQADVVSFRVTSAEEIEIDFQVSMPPGTTAVCTVGALSKSFAEVGSMRVPVGPSESGTARYTVTLRTSQLADAGVVDGCTRG</sequence>
<organism evidence="2 3">
    <name type="scientific">Xylanimonas allomyrinae</name>
    <dbReference type="NCBI Taxonomy" id="2509459"/>
    <lineage>
        <taxon>Bacteria</taxon>
        <taxon>Bacillati</taxon>
        <taxon>Actinomycetota</taxon>
        <taxon>Actinomycetes</taxon>
        <taxon>Micrococcales</taxon>
        <taxon>Promicromonosporaceae</taxon>
        <taxon>Xylanimonas</taxon>
    </lineage>
</organism>
<protein>
    <submittedName>
        <fullName evidence="2">DUF4307 domain-containing protein</fullName>
    </submittedName>
</protein>
<keyword evidence="1" id="KW-0812">Transmembrane</keyword>
<dbReference type="RefSeq" id="WP_129201714.1">
    <property type="nucleotide sequence ID" value="NZ_CP035495.1"/>
</dbReference>
<dbReference type="InterPro" id="IPR025443">
    <property type="entry name" value="DUF4307"/>
</dbReference>
<dbReference type="AlphaFoldDB" id="A0A4P6EHP2"/>
<keyword evidence="1" id="KW-0472">Membrane</keyword>
<keyword evidence="3" id="KW-1185">Reference proteome</keyword>
<dbReference type="Pfam" id="PF14155">
    <property type="entry name" value="DUF4307"/>
    <property type="match status" value="1"/>
</dbReference>
<evidence type="ECO:0000313" key="2">
    <source>
        <dbReference type="EMBL" id="QAY62002.1"/>
    </source>
</evidence>
<dbReference type="EMBL" id="CP035495">
    <property type="protein sequence ID" value="QAY62002.1"/>
    <property type="molecule type" value="Genomic_DNA"/>
</dbReference>